<dbReference type="VEuPathDB" id="FungiDB:AFUB_036030"/>
<protein>
    <submittedName>
        <fullName evidence="2">Uncharacterized protein</fullName>
    </submittedName>
</protein>
<accession>B0XWI4</accession>
<evidence type="ECO:0000313" key="3">
    <source>
        <dbReference type="Proteomes" id="UP000001699"/>
    </source>
</evidence>
<organism evidence="2 3">
    <name type="scientific">Aspergillus fumigatus (strain CBS 144.89 / FGSC A1163 / CEA10)</name>
    <name type="common">Neosartorya fumigata</name>
    <dbReference type="NCBI Taxonomy" id="451804"/>
    <lineage>
        <taxon>Eukaryota</taxon>
        <taxon>Fungi</taxon>
        <taxon>Dikarya</taxon>
        <taxon>Ascomycota</taxon>
        <taxon>Pezizomycotina</taxon>
        <taxon>Eurotiomycetes</taxon>
        <taxon>Eurotiomycetidae</taxon>
        <taxon>Eurotiales</taxon>
        <taxon>Aspergillaceae</taxon>
        <taxon>Aspergillus</taxon>
        <taxon>Aspergillus subgen. Fumigati</taxon>
    </lineage>
</organism>
<dbReference type="HOGENOM" id="CLU_2654043_0_0_1"/>
<sequence>MTKRSPQLASLFQAAQANKPEDAETGLPQTAPPGPFMQQMKLGSDVRSSVYVSSVYVATRLALPNAESIRLQHPQG</sequence>
<feature type="compositionally biased region" description="Polar residues" evidence="1">
    <location>
        <begin position="1"/>
        <end position="16"/>
    </location>
</feature>
<dbReference type="EMBL" id="DS499596">
    <property type="protein sequence ID" value="EDP52437.1"/>
    <property type="molecule type" value="Genomic_DNA"/>
</dbReference>
<dbReference type="AlphaFoldDB" id="B0XWI4"/>
<reference evidence="2 3" key="1">
    <citation type="journal article" date="2008" name="PLoS Genet.">
        <title>Genomic islands in the pathogenic filamentous fungus Aspergillus fumigatus.</title>
        <authorList>
            <person name="Fedorova N.D."/>
            <person name="Khaldi N."/>
            <person name="Joardar V.S."/>
            <person name="Maiti R."/>
            <person name="Amedeo P."/>
            <person name="Anderson M.J."/>
            <person name="Crabtree J."/>
            <person name="Silva J.C."/>
            <person name="Badger J.H."/>
            <person name="Albarraq A."/>
            <person name="Angiuoli S."/>
            <person name="Bussey H."/>
            <person name="Bowyer P."/>
            <person name="Cotty P.J."/>
            <person name="Dyer P.S."/>
            <person name="Egan A."/>
            <person name="Galens K."/>
            <person name="Fraser-Liggett C.M."/>
            <person name="Haas B.J."/>
            <person name="Inman J.M."/>
            <person name="Kent R."/>
            <person name="Lemieux S."/>
            <person name="Malavazi I."/>
            <person name="Orvis J."/>
            <person name="Roemer T."/>
            <person name="Ronning C.M."/>
            <person name="Sundaram J.P."/>
            <person name="Sutton G."/>
            <person name="Turner G."/>
            <person name="Venter J.C."/>
            <person name="White O.R."/>
            <person name="Whitty B.R."/>
            <person name="Youngman P."/>
            <person name="Wolfe K.H."/>
            <person name="Goldman G.H."/>
            <person name="Wortman J.R."/>
            <person name="Jiang B."/>
            <person name="Denning D.W."/>
            <person name="Nierman W.C."/>
        </authorList>
    </citation>
    <scope>NUCLEOTIDE SEQUENCE [LARGE SCALE GENOMIC DNA]</scope>
    <source>
        <strain evidence="3">CBS 144.89 / FGSC A1163 / CEA10</strain>
    </source>
</reference>
<dbReference type="Proteomes" id="UP000001699">
    <property type="component" value="Unassembled WGS sequence"/>
</dbReference>
<evidence type="ECO:0000256" key="1">
    <source>
        <dbReference type="SAM" id="MobiDB-lite"/>
    </source>
</evidence>
<evidence type="ECO:0000313" key="2">
    <source>
        <dbReference type="EMBL" id="EDP52437.1"/>
    </source>
</evidence>
<name>B0XWI4_ASPFC</name>
<proteinExistence type="predicted"/>
<keyword evidence="3" id="KW-1185">Reference proteome</keyword>
<gene>
    <name evidence="2" type="ORF">AFUB_036030</name>
</gene>
<feature type="region of interest" description="Disordered" evidence="1">
    <location>
        <begin position="1"/>
        <end position="38"/>
    </location>
</feature>